<reference evidence="2" key="2">
    <citation type="submission" date="2024-02" db="EMBL/GenBank/DDBJ databases">
        <title>Comparative genomics of Cryptococcus and Kwoniella reveals pathogenesis evolution and contrasting modes of karyotype evolution via chromosome fusion or intercentromeric recombination.</title>
        <authorList>
            <person name="Coelho M.A."/>
            <person name="David-Palma M."/>
            <person name="Shea T."/>
            <person name="Bowers K."/>
            <person name="McGinley-Smith S."/>
            <person name="Mohammad A.W."/>
            <person name="Gnirke A."/>
            <person name="Yurkov A.M."/>
            <person name="Nowrousian M."/>
            <person name="Sun S."/>
            <person name="Cuomo C.A."/>
            <person name="Heitman J."/>
        </authorList>
    </citation>
    <scope>NUCLEOTIDE SEQUENCE</scope>
    <source>
        <strain evidence="2">CBS 10737</strain>
    </source>
</reference>
<gene>
    <name evidence="2" type="ORF">I206_102212</name>
</gene>
<dbReference type="EMBL" id="CP144521">
    <property type="protein sequence ID" value="WWC68289.1"/>
    <property type="molecule type" value="Genomic_DNA"/>
</dbReference>
<sequence length="444" mass="49796">MRLTAPPRSTSFFSLIALPATLGLLVIAYLIALSKRPNIPKSAQIEDPHQWGFPKWYGKSATPYDYSSATLGSDEKICEHPKTVLLFIDLPYDSPRIPSALNVLSTLQSSNRFNVSVISTFSPDWNSDLSIRQNLEVAGCESKDWIWRIGDYTESSDLGCDKALWIEEEMNKPGKANVSLLSQPHHLLRQDTTHGSLQTTNGDQWELGLLTAVLPAEHASLNEGLIYDSSPHVFYPSRRVTSRRSVLYLPSRSTSPKEYPRLPWGRTWSIYSPSRRSPPQIKQGEDPFSDKSAWKKFWLKEERRLASAIRDAGICLFEGWPRGQLDDRIVKAMLSGCIVATVPPQTHHDAFLPLFIPLARPASVALEPKLPVQDLTHVLSTYSNSQLQHLALKAFITARNRLVPASRLKSVENAVTIWEGGGRGYDFKDGFRWDCDSGHGGWCN</sequence>
<dbReference type="AlphaFoldDB" id="A0AAJ8L0H4"/>
<protein>
    <recommendedName>
        <fullName evidence="4">Exostosin GT47 domain-containing protein</fullName>
    </recommendedName>
</protein>
<evidence type="ECO:0000313" key="3">
    <source>
        <dbReference type="Proteomes" id="UP000094020"/>
    </source>
</evidence>
<evidence type="ECO:0008006" key="4">
    <source>
        <dbReference type="Google" id="ProtNLM"/>
    </source>
</evidence>
<keyword evidence="1" id="KW-0472">Membrane</keyword>
<evidence type="ECO:0000256" key="1">
    <source>
        <dbReference type="SAM" id="Phobius"/>
    </source>
</evidence>
<proteinExistence type="predicted"/>
<accession>A0AAJ8L0H4</accession>
<evidence type="ECO:0000313" key="2">
    <source>
        <dbReference type="EMBL" id="WWC68289.1"/>
    </source>
</evidence>
<keyword evidence="1" id="KW-1133">Transmembrane helix</keyword>
<dbReference type="RefSeq" id="XP_070058629.1">
    <property type="nucleotide sequence ID" value="XM_070202528.1"/>
</dbReference>
<dbReference type="KEGG" id="kpin:30175949"/>
<reference evidence="2" key="1">
    <citation type="submission" date="2013-07" db="EMBL/GenBank/DDBJ databases">
        <authorList>
            <consortium name="The Broad Institute Genome Sequencing Platform"/>
            <person name="Cuomo C."/>
            <person name="Litvintseva A."/>
            <person name="Chen Y."/>
            <person name="Heitman J."/>
            <person name="Sun S."/>
            <person name="Springer D."/>
            <person name="Dromer F."/>
            <person name="Young S.K."/>
            <person name="Zeng Q."/>
            <person name="Gargeya S."/>
            <person name="Fitzgerald M."/>
            <person name="Abouelleil A."/>
            <person name="Alvarado L."/>
            <person name="Berlin A.M."/>
            <person name="Chapman S.B."/>
            <person name="Dewar J."/>
            <person name="Goldberg J."/>
            <person name="Griggs A."/>
            <person name="Gujja S."/>
            <person name="Hansen M."/>
            <person name="Howarth C."/>
            <person name="Imamovic A."/>
            <person name="Larimer J."/>
            <person name="McCowan C."/>
            <person name="Murphy C."/>
            <person name="Pearson M."/>
            <person name="Priest M."/>
            <person name="Roberts A."/>
            <person name="Saif S."/>
            <person name="Shea T."/>
            <person name="Sykes S."/>
            <person name="Wortman J."/>
            <person name="Nusbaum C."/>
            <person name="Birren B."/>
        </authorList>
    </citation>
    <scope>NUCLEOTIDE SEQUENCE</scope>
    <source>
        <strain evidence="2">CBS 10737</strain>
    </source>
</reference>
<dbReference type="Proteomes" id="UP000094020">
    <property type="component" value="Chromosome 3"/>
</dbReference>
<organism evidence="2 3">
    <name type="scientific">Kwoniella pini CBS 10737</name>
    <dbReference type="NCBI Taxonomy" id="1296096"/>
    <lineage>
        <taxon>Eukaryota</taxon>
        <taxon>Fungi</taxon>
        <taxon>Dikarya</taxon>
        <taxon>Basidiomycota</taxon>
        <taxon>Agaricomycotina</taxon>
        <taxon>Tremellomycetes</taxon>
        <taxon>Tremellales</taxon>
        <taxon>Cryptococcaceae</taxon>
        <taxon>Kwoniella</taxon>
    </lineage>
</organism>
<feature type="transmembrane region" description="Helical" evidence="1">
    <location>
        <begin position="12"/>
        <end position="32"/>
    </location>
</feature>
<keyword evidence="3" id="KW-1185">Reference proteome</keyword>
<keyword evidence="1" id="KW-0812">Transmembrane</keyword>
<name>A0AAJ8L0H4_9TREE</name>
<dbReference type="GeneID" id="30175949"/>